<gene>
    <name evidence="2" type="ORF">OS493_035055</name>
</gene>
<proteinExistence type="predicted"/>
<reference evidence="2" key="1">
    <citation type="submission" date="2023-01" db="EMBL/GenBank/DDBJ databases">
        <title>Genome assembly of the deep-sea coral Lophelia pertusa.</title>
        <authorList>
            <person name="Herrera S."/>
            <person name="Cordes E."/>
        </authorList>
    </citation>
    <scope>NUCLEOTIDE SEQUENCE</scope>
    <source>
        <strain evidence="2">USNM1676648</strain>
        <tissue evidence="2">Polyp</tissue>
    </source>
</reference>
<name>A0A9W9ZW20_9CNID</name>
<evidence type="ECO:0000256" key="1">
    <source>
        <dbReference type="SAM" id="MobiDB-lite"/>
    </source>
</evidence>
<evidence type="ECO:0000313" key="2">
    <source>
        <dbReference type="EMBL" id="KAJ7388908.1"/>
    </source>
</evidence>
<evidence type="ECO:0000313" key="3">
    <source>
        <dbReference type="Proteomes" id="UP001163046"/>
    </source>
</evidence>
<feature type="compositionally biased region" description="Basic and acidic residues" evidence="1">
    <location>
        <begin position="88"/>
        <end position="104"/>
    </location>
</feature>
<organism evidence="2 3">
    <name type="scientific">Desmophyllum pertusum</name>
    <dbReference type="NCBI Taxonomy" id="174260"/>
    <lineage>
        <taxon>Eukaryota</taxon>
        <taxon>Metazoa</taxon>
        <taxon>Cnidaria</taxon>
        <taxon>Anthozoa</taxon>
        <taxon>Hexacorallia</taxon>
        <taxon>Scleractinia</taxon>
        <taxon>Caryophylliina</taxon>
        <taxon>Caryophylliidae</taxon>
        <taxon>Desmophyllum</taxon>
    </lineage>
</organism>
<dbReference type="AlphaFoldDB" id="A0A9W9ZW20"/>
<protein>
    <submittedName>
        <fullName evidence="2">Uncharacterized protein</fullName>
    </submittedName>
</protein>
<dbReference type="EMBL" id="MU825447">
    <property type="protein sequence ID" value="KAJ7388908.1"/>
    <property type="molecule type" value="Genomic_DNA"/>
</dbReference>
<sequence length="104" mass="11925">MNLTDLLERRESCTNPAKTSNRMHLVVCGSGSKSFKKKFKGKGDDIKLKVKPKKFTKDIKGDRSPGQKRKANDADDHKKKTFKAKKWKGQEEAKMEEWTLKTAK</sequence>
<feature type="region of interest" description="Disordered" evidence="1">
    <location>
        <begin position="56"/>
        <end position="104"/>
    </location>
</feature>
<dbReference type="Proteomes" id="UP001163046">
    <property type="component" value="Unassembled WGS sequence"/>
</dbReference>
<keyword evidence="3" id="KW-1185">Reference proteome</keyword>
<accession>A0A9W9ZW20</accession>
<feature type="compositionally biased region" description="Basic and acidic residues" evidence="1">
    <location>
        <begin position="56"/>
        <end position="78"/>
    </location>
</feature>
<comment type="caution">
    <text evidence="2">The sequence shown here is derived from an EMBL/GenBank/DDBJ whole genome shotgun (WGS) entry which is preliminary data.</text>
</comment>